<organism evidence="4 5">
    <name type="scientific">Methylocystis echinoides</name>
    <dbReference type="NCBI Taxonomy" id="29468"/>
    <lineage>
        <taxon>Bacteria</taxon>
        <taxon>Pseudomonadati</taxon>
        <taxon>Pseudomonadota</taxon>
        <taxon>Alphaproteobacteria</taxon>
        <taxon>Hyphomicrobiales</taxon>
        <taxon>Methylocystaceae</taxon>
        <taxon>Methylocystis</taxon>
    </lineage>
</organism>
<dbReference type="InterPro" id="IPR029058">
    <property type="entry name" value="AB_hydrolase_fold"/>
</dbReference>
<sequence>MKDVPGGALQEAMRLTRQKDLAEATRVLLRSLSGERMTTPEQPTPPAPDDGAGPSRHKLPLGETIARLRSGAFPNFGLSPEAFATLGKRPRVHVPDGASYLSRTFACQAGARPYKVYAPSKRFSGKAPLVVMLHGCTQNADDFAVGAGMNRLAEERGFVVAYPEQPFTANQLGCWNWFNPADQQRDAGEPGIIAGLTRFLIEEMNLDDTRVFVAGLSAGGAMADVMSVAYPDLFAGAGVHSGLPHGSATDQASAFVAMSGKHMSRGTGHARKRTRTIIFHGDRDSKVHPANAERILTEARAALSAAHEEKTQSGTANGRRYDRRIVCDGRGVAQLEYWAVEGLGHAWSGGSLEGSHTDQRGPDASREMMRFFLGDP</sequence>
<dbReference type="PANTHER" id="PTHR43037:SF1">
    <property type="entry name" value="BLL1128 PROTEIN"/>
    <property type="match status" value="1"/>
</dbReference>
<dbReference type="Proteomes" id="UP001144323">
    <property type="component" value="Unassembled WGS sequence"/>
</dbReference>
<dbReference type="Pfam" id="PF10503">
    <property type="entry name" value="Esterase_PHB"/>
    <property type="match status" value="1"/>
</dbReference>
<dbReference type="Gene3D" id="3.40.50.1820">
    <property type="entry name" value="alpha/beta hydrolase"/>
    <property type="match status" value="1"/>
</dbReference>
<dbReference type="InterPro" id="IPR010126">
    <property type="entry name" value="Esterase_phb"/>
</dbReference>
<dbReference type="InterPro" id="IPR050955">
    <property type="entry name" value="Plant_Biomass_Hydrol_Est"/>
</dbReference>
<evidence type="ECO:0000313" key="5">
    <source>
        <dbReference type="Proteomes" id="UP001144323"/>
    </source>
</evidence>
<evidence type="ECO:0000313" key="4">
    <source>
        <dbReference type="EMBL" id="GLI94280.1"/>
    </source>
</evidence>
<comment type="caution">
    <text evidence="4">The sequence shown here is derived from an EMBL/GenBank/DDBJ whole genome shotgun (WGS) entry which is preliminary data.</text>
</comment>
<feature type="region of interest" description="Disordered" evidence="3">
    <location>
        <begin position="29"/>
        <end position="59"/>
    </location>
</feature>
<dbReference type="GO" id="GO:0016787">
    <property type="term" value="F:hydrolase activity"/>
    <property type="evidence" value="ECO:0007669"/>
    <property type="project" value="UniProtKB-KW"/>
</dbReference>
<dbReference type="AlphaFoldDB" id="A0A9W6LT21"/>
<dbReference type="GO" id="GO:0005576">
    <property type="term" value="C:extracellular region"/>
    <property type="evidence" value="ECO:0007669"/>
    <property type="project" value="InterPro"/>
</dbReference>
<reference evidence="4" key="1">
    <citation type="journal article" date="2023" name="Int. J. Syst. Evol. Microbiol.">
        <title>Methylocystis iwaonis sp. nov., a type II methane-oxidizing bacterium from surface soil of a rice paddy field in Japan, and emended description of the genus Methylocystis (ex Whittenbury et al. 1970) Bowman et al. 1993.</title>
        <authorList>
            <person name="Kaise H."/>
            <person name="Sawadogo J.B."/>
            <person name="Alam M.S."/>
            <person name="Ueno C."/>
            <person name="Dianou D."/>
            <person name="Shinjo R."/>
            <person name="Asakawa S."/>
        </authorList>
    </citation>
    <scope>NUCLEOTIDE SEQUENCE</scope>
    <source>
        <strain evidence="4">LMG27198</strain>
    </source>
</reference>
<dbReference type="EMBL" id="BSEC01000001">
    <property type="protein sequence ID" value="GLI94280.1"/>
    <property type="molecule type" value="Genomic_DNA"/>
</dbReference>
<evidence type="ECO:0000256" key="3">
    <source>
        <dbReference type="SAM" id="MobiDB-lite"/>
    </source>
</evidence>
<evidence type="ECO:0000256" key="1">
    <source>
        <dbReference type="ARBA" id="ARBA00022729"/>
    </source>
</evidence>
<keyword evidence="5" id="KW-1185">Reference proteome</keyword>
<dbReference type="NCBIfam" id="TIGR01840">
    <property type="entry name" value="esterase_phb"/>
    <property type="match status" value="1"/>
</dbReference>
<evidence type="ECO:0000256" key="2">
    <source>
        <dbReference type="ARBA" id="ARBA00022801"/>
    </source>
</evidence>
<keyword evidence="2" id="KW-0378">Hydrolase</keyword>
<dbReference type="PANTHER" id="PTHR43037">
    <property type="entry name" value="UNNAMED PRODUCT-RELATED"/>
    <property type="match status" value="1"/>
</dbReference>
<gene>
    <name evidence="4" type="ORF">LMG27198_32720</name>
</gene>
<accession>A0A9W6LT21</accession>
<dbReference type="RefSeq" id="WP_281804284.1">
    <property type="nucleotide sequence ID" value="NZ_BSEC01000001.1"/>
</dbReference>
<name>A0A9W6LT21_9HYPH</name>
<proteinExistence type="predicted"/>
<protein>
    <submittedName>
        <fullName evidence="4">Esterase</fullName>
    </submittedName>
</protein>
<keyword evidence="1" id="KW-0732">Signal</keyword>
<dbReference type="SUPFAM" id="SSF53474">
    <property type="entry name" value="alpha/beta-Hydrolases"/>
    <property type="match status" value="2"/>
</dbReference>